<keyword evidence="8" id="KW-1185">Reference proteome</keyword>
<dbReference type="SUPFAM" id="SSF102712">
    <property type="entry name" value="JAB1/MPN domain"/>
    <property type="match status" value="1"/>
</dbReference>
<proteinExistence type="predicted"/>
<sequence>MALHLSSNDQKQLLRWAADADQNECCGVLRGRDRKVISVQWAANVAADPSRNFEIDPAALIAVHKDARADGMPLLGYFHSHPNGLARPSASDIAQAAPDGLIWLIIAGGAVTAWQPIALGAHVTGFTPVPLIVEG</sequence>
<dbReference type="GO" id="GO:0008270">
    <property type="term" value="F:zinc ion binding"/>
    <property type="evidence" value="ECO:0007669"/>
    <property type="project" value="TreeGrafter"/>
</dbReference>
<keyword evidence="2" id="KW-0479">Metal-binding</keyword>
<dbReference type="GO" id="GO:0008235">
    <property type="term" value="F:metalloexopeptidase activity"/>
    <property type="evidence" value="ECO:0007669"/>
    <property type="project" value="TreeGrafter"/>
</dbReference>
<evidence type="ECO:0000256" key="4">
    <source>
        <dbReference type="ARBA" id="ARBA00022833"/>
    </source>
</evidence>
<evidence type="ECO:0000256" key="2">
    <source>
        <dbReference type="ARBA" id="ARBA00022723"/>
    </source>
</evidence>
<keyword evidence="1" id="KW-0645">Protease</keyword>
<dbReference type="PANTHER" id="PTHR34858:SF1">
    <property type="entry name" value="CYSO-CYSTEINE PEPTIDASE"/>
    <property type="match status" value="1"/>
</dbReference>
<evidence type="ECO:0000256" key="1">
    <source>
        <dbReference type="ARBA" id="ARBA00022670"/>
    </source>
</evidence>
<dbReference type="GO" id="GO:0006508">
    <property type="term" value="P:proteolysis"/>
    <property type="evidence" value="ECO:0007669"/>
    <property type="project" value="UniProtKB-KW"/>
</dbReference>
<comment type="caution">
    <text evidence="7">The sequence shown here is derived from an EMBL/GenBank/DDBJ whole genome shotgun (WGS) entry which is preliminary data.</text>
</comment>
<dbReference type="SMART" id="SM00232">
    <property type="entry name" value="JAB_MPN"/>
    <property type="match status" value="1"/>
</dbReference>
<dbReference type="InterPro" id="IPR000555">
    <property type="entry name" value="JAMM/MPN+_dom"/>
</dbReference>
<organism evidence="7 8">
    <name type="scientific">Sphingorhabdus rigui</name>
    <dbReference type="NCBI Taxonomy" id="1282858"/>
    <lineage>
        <taxon>Bacteria</taxon>
        <taxon>Pseudomonadati</taxon>
        <taxon>Pseudomonadota</taxon>
        <taxon>Alphaproteobacteria</taxon>
        <taxon>Sphingomonadales</taxon>
        <taxon>Sphingomonadaceae</taxon>
        <taxon>Sphingorhabdus</taxon>
    </lineage>
</organism>
<dbReference type="Proteomes" id="UP000581447">
    <property type="component" value="Unassembled WGS sequence"/>
</dbReference>
<dbReference type="Pfam" id="PF14464">
    <property type="entry name" value="Prok-JAB"/>
    <property type="match status" value="1"/>
</dbReference>
<name>A0A840AXY8_9SPHN</name>
<evidence type="ECO:0000313" key="8">
    <source>
        <dbReference type="Proteomes" id="UP000581447"/>
    </source>
</evidence>
<keyword evidence="7" id="KW-0647">Proteasome</keyword>
<dbReference type="PANTHER" id="PTHR34858">
    <property type="entry name" value="CYSO-CYSTEINE PEPTIDASE"/>
    <property type="match status" value="1"/>
</dbReference>
<dbReference type="RefSeq" id="WP_183941018.1">
    <property type="nucleotide sequence ID" value="NZ_BAABBG010000023.1"/>
</dbReference>
<dbReference type="InterPro" id="IPR028090">
    <property type="entry name" value="JAB_dom_prok"/>
</dbReference>
<evidence type="ECO:0000313" key="7">
    <source>
        <dbReference type="EMBL" id="MBB3942978.1"/>
    </source>
</evidence>
<dbReference type="CDD" id="cd08070">
    <property type="entry name" value="MPN_like"/>
    <property type="match status" value="1"/>
</dbReference>
<evidence type="ECO:0000256" key="5">
    <source>
        <dbReference type="ARBA" id="ARBA00023049"/>
    </source>
</evidence>
<protein>
    <submittedName>
        <fullName evidence="7">Proteasome lid subunit RPN8/RPN11</fullName>
    </submittedName>
</protein>
<keyword evidence="4" id="KW-0862">Zinc</keyword>
<evidence type="ECO:0000256" key="3">
    <source>
        <dbReference type="ARBA" id="ARBA00022801"/>
    </source>
</evidence>
<keyword evidence="5" id="KW-0482">Metalloprotease</keyword>
<evidence type="ECO:0000259" key="6">
    <source>
        <dbReference type="SMART" id="SM00232"/>
    </source>
</evidence>
<dbReference type="Gene3D" id="3.40.140.10">
    <property type="entry name" value="Cytidine Deaminase, domain 2"/>
    <property type="match status" value="1"/>
</dbReference>
<gene>
    <name evidence="7" type="ORF">GGR91_001200</name>
</gene>
<reference evidence="7 8" key="1">
    <citation type="submission" date="2020-08" db="EMBL/GenBank/DDBJ databases">
        <title>Genomic Encyclopedia of Type Strains, Phase IV (KMG-IV): sequencing the most valuable type-strain genomes for metagenomic binning, comparative biology and taxonomic classification.</title>
        <authorList>
            <person name="Goeker M."/>
        </authorList>
    </citation>
    <scope>NUCLEOTIDE SEQUENCE [LARGE SCALE GENOMIC DNA]</scope>
    <source>
        <strain evidence="7 8">DSM 29050</strain>
    </source>
</reference>
<feature type="domain" description="JAB1/MPN/MOV34 metalloenzyme" evidence="6">
    <location>
        <begin position="2"/>
        <end position="131"/>
    </location>
</feature>
<accession>A0A840AXY8</accession>
<keyword evidence="3" id="KW-0378">Hydrolase</keyword>
<dbReference type="GO" id="GO:0000502">
    <property type="term" value="C:proteasome complex"/>
    <property type="evidence" value="ECO:0007669"/>
    <property type="project" value="UniProtKB-KW"/>
</dbReference>
<dbReference type="InterPro" id="IPR051929">
    <property type="entry name" value="VirAsm_ModProt"/>
</dbReference>
<dbReference type="AlphaFoldDB" id="A0A840AXY8"/>
<dbReference type="EMBL" id="JACIEA010000001">
    <property type="protein sequence ID" value="MBB3942978.1"/>
    <property type="molecule type" value="Genomic_DNA"/>
</dbReference>